<dbReference type="eggNOG" id="ENOG5032UA3">
    <property type="taxonomic scope" value="Bacteria"/>
</dbReference>
<dbReference type="OrthoDB" id="2353585at2"/>
<name>A0A0A5GP45_9BACI</name>
<dbReference type="Proteomes" id="UP000030528">
    <property type="component" value="Unassembled WGS sequence"/>
</dbReference>
<dbReference type="STRING" id="1385510.GCA_000425205_01640"/>
<evidence type="ECO:0008006" key="4">
    <source>
        <dbReference type="Google" id="ProtNLM"/>
    </source>
</evidence>
<feature type="compositionally biased region" description="Polar residues" evidence="1">
    <location>
        <begin position="99"/>
        <end position="108"/>
    </location>
</feature>
<feature type="region of interest" description="Disordered" evidence="1">
    <location>
        <begin position="88"/>
        <end position="108"/>
    </location>
</feature>
<reference evidence="2 3" key="1">
    <citation type="submission" date="2013-08" db="EMBL/GenBank/DDBJ databases">
        <authorList>
            <person name="Huang J."/>
            <person name="Wang G."/>
        </authorList>
    </citation>
    <scope>NUCLEOTIDE SEQUENCE [LARGE SCALE GENOMIC DNA]</scope>
    <source>
        <strain evidence="2 3">JSM 076056</strain>
    </source>
</reference>
<proteinExistence type="predicted"/>
<dbReference type="RefSeq" id="WP_036769412.1">
    <property type="nucleotide sequence ID" value="NZ_AULI01000006.1"/>
</dbReference>
<evidence type="ECO:0000313" key="3">
    <source>
        <dbReference type="Proteomes" id="UP000030528"/>
    </source>
</evidence>
<keyword evidence="3" id="KW-1185">Reference proteome</keyword>
<dbReference type="AlphaFoldDB" id="A0A0A5GP45"/>
<evidence type="ECO:0000256" key="1">
    <source>
        <dbReference type="SAM" id="MobiDB-lite"/>
    </source>
</evidence>
<dbReference type="EMBL" id="AVPE01000004">
    <property type="protein sequence ID" value="KGX92988.1"/>
    <property type="molecule type" value="Genomic_DNA"/>
</dbReference>
<gene>
    <name evidence="2" type="ORF">N781_14040</name>
</gene>
<evidence type="ECO:0000313" key="2">
    <source>
        <dbReference type="EMBL" id="KGX92988.1"/>
    </source>
</evidence>
<protein>
    <recommendedName>
        <fullName evidence="4">YtxH domain-containing protein</fullName>
    </recommendedName>
</protein>
<feature type="compositionally biased region" description="Basic and acidic residues" evidence="1">
    <location>
        <begin position="88"/>
        <end position="98"/>
    </location>
</feature>
<sequence>MSESKLMKFVAIGSLVGLAVSMFDRTTREKTVSCLKQTSSQVKHYSSHPSEAVHSIRSSFAKWEGTINNGINEVLSVIDQVEGYLDKVTESEETRNETDAATNQTKTE</sequence>
<accession>A0A0A5GP45</accession>
<organism evidence="2 3">
    <name type="scientific">Pontibacillus halophilus JSM 076056 = DSM 19796</name>
    <dbReference type="NCBI Taxonomy" id="1385510"/>
    <lineage>
        <taxon>Bacteria</taxon>
        <taxon>Bacillati</taxon>
        <taxon>Bacillota</taxon>
        <taxon>Bacilli</taxon>
        <taxon>Bacillales</taxon>
        <taxon>Bacillaceae</taxon>
        <taxon>Pontibacillus</taxon>
    </lineage>
</organism>
<comment type="caution">
    <text evidence="2">The sequence shown here is derived from an EMBL/GenBank/DDBJ whole genome shotgun (WGS) entry which is preliminary data.</text>
</comment>